<evidence type="ECO:0000313" key="1">
    <source>
        <dbReference type="EMBL" id="VFS32093.1"/>
    </source>
</evidence>
<gene>
    <name evidence="1" type="ORF">NCTC12126_03171</name>
</gene>
<reference evidence="1 2" key="1">
    <citation type="submission" date="2019-03" db="EMBL/GenBank/DDBJ databases">
        <authorList>
            <consortium name="Pathogen Informatics"/>
        </authorList>
    </citation>
    <scope>NUCLEOTIDE SEQUENCE [LARGE SCALE GENOMIC DNA]</scope>
    <source>
        <strain evidence="1 2">NCTC12126</strain>
    </source>
</reference>
<dbReference type="EMBL" id="CAADIW010000025">
    <property type="protein sequence ID" value="VFS32093.1"/>
    <property type="molecule type" value="Genomic_DNA"/>
</dbReference>
<sequence length="109" mass="12012">MRAEAAPEPETGYADTPAASPRLMVLITGPFARKWFHHANLSTSDNGHIVWMVAEHSTTLASRLAHAQETHPPMATVALFPVLVDGVENSALLTEQLMSWQYVFTSIRL</sequence>
<protein>
    <submittedName>
        <fullName evidence="1">Uncharacterized protein</fullName>
    </submittedName>
</protein>
<proteinExistence type="predicted"/>
<dbReference type="Proteomes" id="UP000351155">
    <property type="component" value="Unassembled WGS sequence"/>
</dbReference>
<organism evidence="1 2">
    <name type="scientific">Enterobacter cancerogenus</name>
    <dbReference type="NCBI Taxonomy" id="69218"/>
    <lineage>
        <taxon>Bacteria</taxon>
        <taxon>Pseudomonadati</taxon>
        <taxon>Pseudomonadota</taxon>
        <taxon>Gammaproteobacteria</taxon>
        <taxon>Enterobacterales</taxon>
        <taxon>Enterobacteriaceae</taxon>
        <taxon>Enterobacter</taxon>
        <taxon>Enterobacter cloacae complex</taxon>
    </lineage>
</organism>
<evidence type="ECO:0000313" key="2">
    <source>
        <dbReference type="Proteomes" id="UP000351155"/>
    </source>
</evidence>
<accession>A0A484YAD7</accession>
<name>A0A484YAD7_9ENTR</name>
<dbReference type="AlphaFoldDB" id="A0A484YAD7"/>